<dbReference type="AlphaFoldDB" id="A0A8S1N4T7"/>
<evidence type="ECO:0000256" key="1">
    <source>
        <dbReference type="SAM" id="MobiDB-lite"/>
    </source>
</evidence>
<dbReference type="EMBL" id="CAJJDN010000051">
    <property type="protein sequence ID" value="CAD8087430.1"/>
    <property type="molecule type" value="Genomic_DNA"/>
</dbReference>
<name>A0A8S1N4T7_9CILI</name>
<protein>
    <recommendedName>
        <fullName evidence="4">Non-specific serine/threonine protein kinase</fullName>
    </recommendedName>
</protein>
<feature type="region of interest" description="Disordered" evidence="1">
    <location>
        <begin position="173"/>
        <end position="193"/>
    </location>
</feature>
<evidence type="ECO:0000313" key="3">
    <source>
        <dbReference type="Proteomes" id="UP000692954"/>
    </source>
</evidence>
<dbReference type="OrthoDB" id="6278891at2759"/>
<evidence type="ECO:0008006" key="4">
    <source>
        <dbReference type="Google" id="ProtNLM"/>
    </source>
</evidence>
<feature type="compositionally biased region" description="Basic and acidic residues" evidence="1">
    <location>
        <begin position="173"/>
        <end position="183"/>
    </location>
</feature>
<evidence type="ECO:0000313" key="2">
    <source>
        <dbReference type="EMBL" id="CAD8087430.1"/>
    </source>
</evidence>
<gene>
    <name evidence="2" type="ORF">PSON_ATCC_30995.1.T0510177</name>
</gene>
<dbReference type="Proteomes" id="UP000692954">
    <property type="component" value="Unassembled WGS sequence"/>
</dbReference>
<sequence>MTPQEICMDLPIEFAKALEYIKSLQYQSDPDYDYLIQLFRKLAQSRKIDYDDIYEWTVTNNNTQILNQKQENSIIQVASLQQFERTPISKQNKCHSLKVPSTHDILQDRKRSFQNDSKIQLLKVDDLNKSIENTYQLSQMVHDFDSKQDYISQDDAIDTLFTRYNTLKSQNIEIHHPQNEKKQQSGQKNLQIK</sequence>
<organism evidence="2 3">
    <name type="scientific">Paramecium sonneborni</name>
    <dbReference type="NCBI Taxonomy" id="65129"/>
    <lineage>
        <taxon>Eukaryota</taxon>
        <taxon>Sar</taxon>
        <taxon>Alveolata</taxon>
        <taxon>Ciliophora</taxon>
        <taxon>Intramacronucleata</taxon>
        <taxon>Oligohymenophorea</taxon>
        <taxon>Peniculida</taxon>
        <taxon>Parameciidae</taxon>
        <taxon>Paramecium</taxon>
    </lineage>
</organism>
<keyword evidence="3" id="KW-1185">Reference proteome</keyword>
<reference evidence="2" key="1">
    <citation type="submission" date="2021-01" db="EMBL/GenBank/DDBJ databases">
        <authorList>
            <consortium name="Genoscope - CEA"/>
            <person name="William W."/>
        </authorList>
    </citation>
    <scope>NUCLEOTIDE SEQUENCE</scope>
</reference>
<proteinExistence type="predicted"/>
<comment type="caution">
    <text evidence="2">The sequence shown here is derived from an EMBL/GenBank/DDBJ whole genome shotgun (WGS) entry which is preliminary data.</text>
</comment>
<accession>A0A8S1N4T7</accession>
<feature type="compositionally biased region" description="Polar residues" evidence="1">
    <location>
        <begin position="184"/>
        <end position="193"/>
    </location>
</feature>